<dbReference type="GO" id="GO:0000329">
    <property type="term" value="C:fungal-type vacuole membrane"/>
    <property type="evidence" value="ECO:0007669"/>
    <property type="project" value="TreeGrafter"/>
</dbReference>
<comment type="subcellular location">
    <subcellularLocation>
        <location evidence="1">Membrane</location>
        <topology evidence="1">Multi-pass membrane protein</topology>
    </subcellularLocation>
</comment>
<dbReference type="OrthoDB" id="419537at2759"/>
<dbReference type="InterPro" id="IPR020846">
    <property type="entry name" value="MFS_dom"/>
</dbReference>
<evidence type="ECO:0000259" key="7">
    <source>
        <dbReference type="PROSITE" id="PS50850"/>
    </source>
</evidence>
<feature type="transmembrane region" description="Helical" evidence="6">
    <location>
        <begin position="406"/>
        <end position="429"/>
    </location>
</feature>
<dbReference type="SUPFAM" id="SSF103473">
    <property type="entry name" value="MFS general substrate transporter"/>
    <property type="match status" value="1"/>
</dbReference>
<feature type="region of interest" description="Disordered" evidence="5">
    <location>
        <begin position="1"/>
        <end position="31"/>
    </location>
</feature>
<feature type="transmembrane region" description="Helical" evidence="6">
    <location>
        <begin position="208"/>
        <end position="226"/>
    </location>
</feature>
<keyword evidence="3 6" id="KW-1133">Transmembrane helix</keyword>
<reference evidence="8 9" key="3">
    <citation type="journal article" date="2017" name="Mol. Plant Pathol.">
        <title>A gapless genome sequence of the fungus Botrytis cinerea.</title>
        <authorList>
            <person name="Van Kan J.A."/>
            <person name="Stassen J.H."/>
            <person name="Mosbach A."/>
            <person name="Van Der Lee T.A."/>
            <person name="Faino L."/>
            <person name="Farmer A.D."/>
            <person name="Papasotiriou D.G."/>
            <person name="Zhou S."/>
            <person name="Seidl M.F."/>
            <person name="Cottam E."/>
            <person name="Edel D."/>
            <person name="Hahn M."/>
            <person name="Schwartz D.C."/>
            <person name="Dietrich R.A."/>
            <person name="Widdison S."/>
            <person name="Scalliet G."/>
        </authorList>
    </citation>
    <scope>NUCLEOTIDE SEQUENCE [LARGE SCALE GENOMIC DNA]</scope>
    <source>
        <strain evidence="8 9">B05.10</strain>
    </source>
</reference>
<feature type="transmembrane region" description="Helical" evidence="6">
    <location>
        <begin position="441"/>
        <end position="464"/>
    </location>
</feature>
<organism evidence="8 9">
    <name type="scientific">Botryotinia fuckeliana (strain B05.10)</name>
    <name type="common">Noble rot fungus</name>
    <name type="synonym">Botrytis cinerea</name>
    <dbReference type="NCBI Taxonomy" id="332648"/>
    <lineage>
        <taxon>Eukaryota</taxon>
        <taxon>Fungi</taxon>
        <taxon>Dikarya</taxon>
        <taxon>Ascomycota</taxon>
        <taxon>Pezizomycotina</taxon>
        <taxon>Leotiomycetes</taxon>
        <taxon>Helotiales</taxon>
        <taxon>Sclerotiniaceae</taxon>
        <taxon>Botrytis</taxon>
    </lineage>
</organism>
<name>A0A384JYV0_BOTFB</name>
<dbReference type="VEuPathDB" id="FungiDB:Bcin12g01400"/>
<feature type="transmembrane region" description="Helical" evidence="6">
    <location>
        <begin position="179"/>
        <end position="196"/>
    </location>
</feature>
<feature type="transmembrane region" description="Helical" evidence="6">
    <location>
        <begin position="268"/>
        <end position="287"/>
    </location>
</feature>
<feature type="transmembrane region" description="Helical" evidence="6">
    <location>
        <begin position="232"/>
        <end position="256"/>
    </location>
</feature>
<evidence type="ECO:0000256" key="4">
    <source>
        <dbReference type="ARBA" id="ARBA00023136"/>
    </source>
</evidence>
<dbReference type="InterPro" id="IPR011701">
    <property type="entry name" value="MFS"/>
</dbReference>
<dbReference type="GeneID" id="5430818"/>
<proteinExistence type="predicted"/>
<dbReference type="RefSeq" id="XP_024552050.1">
    <property type="nucleotide sequence ID" value="XM_024696244.1"/>
</dbReference>
<dbReference type="KEGG" id="bfu:BCIN_12g01400"/>
<feature type="transmembrane region" description="Helical" evidence="6">
    <location>
        <begin position="607"/>
        <end position="626"/>
    </location>
</feature>
<protein>
    <submittedName>
        <fullName evidence="8">Bcvba2</fullName>
    </submittedName>
</protein>
<feature type="domain" description="Major facilitator superfamily (MFS) profile" evidence="7">
    <location>
        <begin position="142"/>
        <end position="631"/>
    </location>
</feature>
<feature type="transmembrane region" description="Helical" evidence="6">
    <location>
        <begin position="299"/>
        <end position="320"/>
    </location>
</feature>
<dbReference type="PANTHER" id="PTHR23501">
    <property type="entry name" value="MAJOR FACILITATOR SUPERFAMILY"/>
    <property type="match status" value="1"/>
</dbReference>
<feature type="transmembrane region" description="Helical" evidence="6">
    <location>
        <begin position="545"/>
        <end position="565"/>
    </location>
</feature>
<accession>A0A384JYV0</accession>
<feature type="transmembrane region" description="Helical" evidence="6">
    <location>
        <begin position="471"/>
        <end position="490"/>
    </location>
</feature>
<dbReference type="PANTHER" id="PTHR23501:SF67">
    <property type="entry name" value="MFS MULTIDRUG EFFLUX TRANSPORTER (EUROFUNG)"/>
    <property type="match status" value="1"/>
</dbReference>
<keyword evidence="9" id="KW-1185">Reference proteome</keyword>
<reference evidence="8 9" key="2">
    <citation type="journal article" date="2012" name="Eukaryot. Cell">
        <title>Genome update of Botrytis cinerea strains B05.10 and T4.</title>
        <authorList>
            <person name="Staats M."/>
            <person name="van Kan J.A."/>
        </authorList>
    </citation>
    <scope>NUCLEOTIDE SEQUENCE [LARGE SCALE GENOMIC DNA]</scope>
    <source>
        <strain evidence="8 9">B05.10</strain>
    </source>
</reference>
<feature type="transmembrane region" description="Helical" evidence="6">
    <location>
        <begin position="367"/>
        <end position="385"/>
    </location>
</feature>
<feature type="transmembrane region" description="Helical" evidence="6">
    <location>
        <begin position="139"/>
        <end position="159"/>
    </location>
</feature>
<evidence type="ECO:0000256" key="5">
    <source>
        <dbReference type="SAM" id="MobiDB-lite"/>
    </source>
</evidence>
<dbReference type="PROSITE" id="PS50850">
    <property type="entry name" value="MFS"/>
    <property type="match status" value="1"/>
</dbReference>
<dbReference type="EMBL" id="CP009816">
    <property type="protein sequence ID" value="ATZ55554.1"/>
    <property type="molecule type" value="Genomic_DNA"/>
</dbReference>
<sequence>MAESNHQAGGPDTSVHTATENTPLLFPSRNDTPAIEEILVDNDGDSTGTDVDPNEFDLMLSRTTSFTAIGIETNAQESSMLRSSRIHHHHTKRGSRNSSRVSTRRKSISGSIRSIRETIEDDDEEPKSPFLGGVGVKRFWLIFGGVLLTYTLSSFDSTIMVSSHPVITSYFHASNSASWLSTAFLLTSTSFQPIFGRLSDAMGRKPPYIFSMILFLVSTIWCALAQSMTSFIIARAVCGLGAGGVMSMGSIITSDLIPIEIRGAYQSYLNIVFGVGAASGAALGGAIADHLGWRWEFGVQVPGLILCLIVSCFVIPNDLGLNRGKKTLKEALSVFDYKGSLLLMATITFFILAINLGGNIYPWTHPLILTCIILTVIGLPLFIITEHYAPQPVMPLSLIINNPRGSLIIGNALGAIVINAVLFNIPLFFQAVLLESPTASGLRLIIPSIAASAIGTLTGFLITWTRNLKTPLVLGVSLYVIGTIGLVAMNRSLPNWVYVLLLIPSSMGQGFQMPGSFMSVLAVSEQGEQAVVTTTLVLWRSMGQVLGVAVSSLIVQNSLVGFLNVNVVGPDKEKVIEAVRSSVQAVAGLEPHYRDQVIDSYAEALRAAYVFALAVSILSFGITIGIKLPKLGFRK</sequence>
<feature type="transmembrane region" description="Helical" evidence="6">
    <location>
        <begin position="341"/>
        <end position="361"/>
    </location>
</feature>
<evidence type="ECO:0000256" key="1">
    <source>
        <dbReference type="ARBA" id="ARBA00004141"/>
    </source>
</evidence>
<evidence type="ECO:0000256" key="3">
    <source>
        <dbReference type="ARBA" id="ARBA00022989"/>
    </source>
</evidence>
<evidence type="ECO:0000313" key="9">
    <source>
        <dbReference type="Proteomes" id="UP000001798"/>
    </source>
</evidence>
<evidence type="ECO:0000256" key="2">
    <source>
        <dbReference type="ARBA" id="ARBA00022692"/>
    </source>
</evidence>
<feature type="region of interest" description="Disordered" evidence="5">
    <location>
        <begin position="77"/>
        <end position="127"/>
    </location>
</feature>
<dbReference type="Pfam" id="PF07690">
    <property type="entry name" value="MFS_1"/>
    <property type="match status" value="1"/>
</dbReference>
<feature type="compositionally biased region" description="Basic residues" evidence="5">
    <location>
        <begin position="84"/>
        <end position="95"/>
    </location>
</feature>
<dbReference type="Gene3D" id="1.20.1720.10">
    <property type="entry name" value="Multidrug resistance protein D"/>
    <property type="match status" value="1"/>
</dbReference>
<dbReference type="GO" id="GO:0015174">
    <property type="term" value="F:basic amino acid transmembrane transporter activity"/>
    <property type="evidence" value="ECO:0007669"/>
    <property type="project" value="TreeGrafter"/>
</dbReference>
<keyword evidence="2 6" id="KW-0812">Transmembrane</keyword>
<keyword evidence="4 6" id="KW-0472">Membrane</keyword>
<dbReference type="InterPro" id="IPR036259">
    <property type="entry name" value="MFS_trans_sf"/>
</dbReference>
<evidence type="ECO:0000256" key="6">
    <source>
        <dbReference type="SAM" id="Phobius"/>
    </source>
</evidence>
<dbReference type="Proteomes" id="UP000001798">
    <property type="component" value="Chromosome 12"/>
</dbReference>
<evidence type="ECO:0000313" key="8">
    <source>
        <dbReference type="EMBL" id="ATZ55554.1"/>
    </source>
</evidence>
<dbReference type="AlphaFoldDB" id="A0A384JYV0"/>
<gene>
    <name evidence="8" type="primary">Bcvba2</name>
    <name evidence="8" type="ORF">BCIN_12g01400</name>
</gene>
<reference evidence="8 9" key="1">
    <citation type="journal article" date="2011" name="PLoS Genet.">
        <title>Genomic analysis of the necrotrophic fungal pathogens Sclerotinia sclerotiorum and Botrytis cinerea.</title>
        <authorList>
            <person name="Amselem J."/>
            <person name="Cuomo C.A."/>
            <person name="van Kan J.A."/>
            <person name="Viaud M."/>
            <person name="Benito E.P."/>
            <person name="Couloux A."/>
            <person name="Coutinho P.M."/>
            <person name="de Vries R.P."/>
            <person name="Dyer P.S."/>
            <person name="Fillinger S."/>
            <person name="Fournier E."/>
            <person name="Gout L."/>
            <person name="Hahn M."/>
            <person name="Kohn L."/>
            <person name="Lapalu N."/>
            <person name="Plummer K.M."/>
            <person name="Pradier J.M."/>
            <person name="Quevillon E."/>
            <person name="Sharon A."/>
            <person name="Simon A."/>
            <person name="ten Have A."/>
            <person name="Tudzynski B."/>
            <person name="Tudzynski P."/>
            <person name="Wincker P."/>
            <person name="Andrew M."/>
            <person name="Anthouard V."/>
            <person name="Beever R.E."/>
            <person name="Beffa R."/>
            <person name="Benoit I."/>
            <person name="Bouzid O."/>
            <person name="Brault B."/>
            <person name="Chen Z."/>
            <person name="Choquer M."/>
            <person name="Collemare J."/>
            <person name="Cotton P."/>
            <person name="Danchin E.G."/>
            <person name="Da Silva C."/>
            <person name="Gautier A."/>
            <person name="Giraud C."/>
            <person name="Giraud T."/>
            <person name="Gonzalez C."/>
            <person name="Grossetete S."/>
            <person name="Guldener U."/>
            <person name="Henrissat B."/>
            <person name="Howlett B.J."/>
            <person name="Kodira C."/>
            <person name="Kretschmer M."/>
            <person name="Lappartient A."/>
            <person name="Leroch M."/>
            <person name="Levis C."/>
            <person name="Mauceli E."/>
            <person name="Neuveglise C."/>
            <person name="Oeser B."/>
            <person name="Pearson M."/>
            <person name="Poulain J."/>
            <person name="Poussereau N."/>
            <person name="Quesneville H."/>
            <person name="Rascle C."/>
            <person name="Schumacher J."/>
            <person name="Segurens B."/>
            <person name="Sexton A."/>
            <person name="Silva E."/>
            <person name="Sirven C."/>
            <person name="Soanes D.M."/>
            <person name="Talbot N.J."/>
            <person name="Templeton M."/>
            <person name="Yandava C."/>
            <person name="Yarden O."/>
            <person name="Zeng Q."/>
            <person name="Rollins J.A."/>
            <person name="Lebrun M.H."/>
            <person name="Dickman M."/>
        </authorList>
    </citation>
    <scope>NUCLEOTIDE SEQUENCE [LARGE SCALE GENOMIC DNA]</scope>
    <source>
        <strain evidence="8 9">B05.10</strain>
    </source>
</reference>